<evidence type="ECO:0000313" key="2">
    <source>
        <dbReference type="WBParaSite" id="SVE_1303500.1"/>
    </source>
</evidence>
<accession>A0A0K0FRX7</accession>
<evidence type="ECO:0000313" key="1">
    <source>
        <dbReference type="Proteomes" id="UP000035680"/>
    </source>
</evidence>
<sequence length="209" mass="23927">MNVRFGNGANANLDLLKELQSSIEPLNLSKDGEKLLMKILYIHSIPRGVKSKMDVIYALPDFDDLFETARKMDYKKFQERNKNSCSDSKSSKENDENGSSVFKTYFTYRSKEGIVKIFITFNGMRDIKFEVGVDTCSKVSILTLKDFDRLNDEIKNKLVAEDWIFTKSRHGSHSKVIGFFENFIDIDNVKSVKAKFYVAEGKMSLIGID</sequence>
<protein>
    <submittedName>
        <fullName evidence="2">DUF1758 domain-containing protein</fullName>
    </submittedName>
</protein>
<dbReference type="AlphaFoldDB" id="A0A0K0FRX7"/>
<proteinExistence type="predicted"/>
<dbReference type="WBParaSite" id="SVE_1303500.1">
    <property type="protein sequence ID" value="SVE_1303500.1"/>
    <property type="gene ID" value="SVE_1303500"/>
</dbReference>
<reference evidence="2" key="2">
    <citation type="submission" date="2015-08" db="UniProtKB">
        <authorList>
            <consortium name="WormBaseParasite"/>
        </authorList>
    </citation>
    <scope>IDENTIFICATION</scope>
</reference>
<reference evidence="1" key="1">
    <citation type="submission" date="2014-07" db="EMBL/GenBank/DDBJ databases">
        <authorList>
            <person name="Martin A.A"/>
            <person name="De Silva N."/>
        </authorList>
    </citation>
    <scope>NUCLEOTIDE SEQUENCE</scope>
</reference>
<organism evidence="1 2">
    <name type="scientific">Strongyloides venezuelensis</name>
    <name type="common">Threadworm</name>
    <dbReference type="NCBI Taxonomy" id="75913"/>
    <lineage>
        <taxon>Eukaryota</taxon>
        <taxon>Metazoa</taxon>
        <taxon>Ecdysozoa</taxon>
        <taxon>Nematoda</taxon>
        <taxon>Chromadorea</taxon>
        <taxon>Rhabditida</taxon>
        <taxon>Tylenchina</taxon>
        <taxon>Panagrolaimomorpha</taxon>
        <taxon>Strongyloidoidea</taxon>
        <taxon>Strongyloididae</taxon>
        <taxon>Strongyloides</taxon>
    </lineage>
</organism>
<name>A0A0K0FRX7_STRVS</name>
<dbReference type="Proteomes" id="UP000035680">
    <property type="component" value="Unassembled WGS sequence"/>
</dbReference>
<keyword evidence="1" id="KW-1185">Reference proteome</keyword>